<evidence type="ECO:0000256" key="2">
    <source>
        <dbReference type="ARBA" id="ARBA00022448"/>
    </source>
</evidence>
<organism evidence="9 10">
    <name type="scientific">Micromonospora olivasterospora</name>
    <dbReference type="NCBI Taxonomy" id="1880"/>
    <lineage>
        <taxon>Bacteria</taxon>
        <taxon>Bacillati</taxon>
        <taxon>Actinomycetota</taxon>
        <taxon>Actinomycetes</taxon>
        <taxon>Micromonosporales</taxon>
        <taxon>Micromonosporaceae</taxon>
        <taxon>Micromonospora</taxon>
    </lineage>
</organism>
<keyword evidence="4 7" id="KW-0812">Transmembrane</keyword>
<dbReference type="Pfam" id="PF00528">
    <property type="entry name" value="BPD_transp_1"/>
    <property type="match status" value="1"/>
</dbReference>
<dbReference type="InterPro" id="IPR035906">
    <property type="entry name" value="MetI-like_sf"/>
</dbReference>
<dbReference type="PROSITE" id="PS50928">
    <property type="entry name" value="ABC_TM1"/>
    <property type="match status" value="1"/>
</dbReference>
<dbReference type="EMBL" id="VLKE01000001">
    <property type="protein sequence ID" value="TWH66733.1"/>
    <property type="molecule type" value="Genomic_DNA"/>
</dbReference>
<dbReference type="InterPro" id="IPR050809">
    <property type="entry name" value="UgpAE/MalFG_permease"/>
</dbReference>
<feature type="transmembrane region" description="Helical" evidence="7">
    <location>
        <begin position="6"/>
        <end position="26"/>
    </location>
</feature>
<evidence type="ECO:0000259" key="8">
    <source>
        <dbReference type="PROSITE" id="PS50928"/>
    </source>
</evidence>
<dbReference type="GO" id="GO:0005886">
    <property type="term" value="C:plasma membrane"/>
    <property type="evidence" value="ECO:0007669"/>
    <property type="project" value="UniProtKB-SubCell"/>
</dbReference>
<dbReference type="GO" id="GO:0055085">
    <property type="term" value="P:transmembrane transport"/>
    <property type="evidence" value="ECO:0007669"/>
    <property type="project" value="InterPro"/>
</dbReference>
<reference evidence="9 10" key="1">
    <citation type="submission" date="2019-07" db="EMBL/GenBank/DDBJ databases">
        <title>R&amp;d 2014.</title>
        <authorList>
            <person name="Klenk H.-P."/>
        </authorList>
    </citation>
    <scope>NUCLEOTIDE SEQUENCE [LARGE SCALE GENOMIC DNA]</scope>
    <source>
        <strain evidence="9 10">DSM 43868</strain>
    </source>
</reference>
<protein>
    <submittedName>
        <fullName evidence="9">Multiple sugar transport system permease protein</fullName>
    </submittedName>
</protein>
<comment type="subcellular location">
    <subcellularLocation>
        <location evidence="1 7">Cell membrane</location>
        <topology evidence="1 7">Multi-pass membrane protein</topology>
    </subcellularLocation>
</comment>
<evidence type="ECO:0000256" key="6">
    <source>
        <dbReference type="ARBA" id="ARBA00023136"/>
    </source>
</evidence>
<proteinExistence type="inferred from homology"/>
<dbReference type="InterPro" id="IPR000515">
    <property type="entry name" value="MetI-like"/>
</dbReference>
<gene>
    <name evidence="9" type="ORF">JD77_01691</name>
</gene>
<evidence type="ECO:0000256" key="1">
    <source>
        <dbReference type="ARBA" id="ARBA00004651"/>
    </source>
</evidence>
<keyword evidence="5 7" id="KW-1133">Transmembrane helix</keyword>
<evidence type="ECO:0000256" key="5">
    <source>
        <dbReference type="ARBA" id="ARBA00022989"/>
    </source>
</evidence>
<keyword evidence="3" id="KW-1003">Cell membrane</keyword>
<evidence type="ECO:0000256" key="4">
    <source>
        <dbReference type="ARBA" id="ARBA00022692"/>
    </source>
</evidence>
<dbReference type="Proteomes" id="UP000319825">
    <property type="component" value="Unassembled WGS sequence"/>
</dbReference>
<dbReference type="PANTHER" id="PTHR43227">
    <property type="entry name" value="BLL4140 PROTEIN"/>
    <property type="match status" value="1"/>
</dbReference>
<feature type="transmembrane region" description="Helical" evidence="7">
    <location>
        <begin position="61"/>
        <end position="83"/>
    </location>
</feature>
<evidence type="ECO:0000256" key="3">
    <source>
        <dbReference type="ARBA" id="ARBA00022475"/>
    </source>
</evidence>
<dbReference type="Gene3D" id="1.10.3720.10">
    <property type="entry name" value="MetI-like"/>
    <property type="match status" value="1"/>
</dbReference>
<dbReference type="PANTHER" id="PTHR43227:SF7">
    <property type="entry name" value="ARABINOOLIGOSACCHARIDES TRANSPORT SYSTEM PERMEASE PROTEIN ARAP"/>
    <property type="match status" value="1"/>
</dbReference>
<keyword evidence="9" id="KW-0762">Sugar transport</keyword>
<comment type="caution">
    <text evidence="9">The sequence shown here is derived from an EMBL/GenBank/DDBJ whole genome shotgun (WGS) entry which is preliminary data.</text>
</comment>
<comment type="similarity">
    <text evidence="7">Belongs to the binding-protein-dependent transport system permease family.</text>
</comment>
<accession>A0A562I7S2</accession>
<evidence type="ECO:0000313" key="10">
    <source>
        <dbReference type="Proteomes" id="UP000319825"/>
    </source>
</evidence>
<evidence type="ECO:0000256" key="7">
    <source>
        <dbReference type="RuleBase" id="RU363032"/>
    </source>
</evidence>
<evidence type="ECO:0000313" key="9">
    <source>
        <dbReference type="EMBL" id="TWH66733.1"/>
    </source>
</evidence>
<name>A0A562I7S2_MICOL</name>
<keyword evidence="2 7" id="KW-0813">Transport</keyword>
<keyword evidence="10" id="KW-1185">Reference proteome</keyword>
<keyword evidence="6 7" id="KW-0472">Membrane</keyword>
<dbReference type="CDD" id="cd06261">
    <property type="entry name" value="TM_PBP2"/>
    <property type="match status" value="1"/>
</dbReference>
<sequence>MPWAWVSLVGVTVWWTSGFNAVIYLAGLQDIPAELYEAARIDGADVWDRFRHVTLPGLRPVLLFVLTTTILASANVFGQSYLITLGAPGEQTRTVVWRIVDEGLRYDDAGQAAAMSIVFALALAVVSVVNFRLLRYRED</sequence>
<feature type="transmembrane region" description="Helical" evidence="7">
    <location>
        <begin position="112"/>
        <end position="134"/>
    </location>
</feature>
<dbReference type="AlphaFoldDB" id="A0A562I7S2"/>
<dbReference type="SUPFAM" id="SSF161098">
    <property type="entry name" value="MetI-like"/>
    <property type="match status" value="1"/>
</dbReference>
<feature type="domain" description="ABC transmembrane type-1" evidence="8">
    <location>
        <begin position="1"/>
        <end position="130"/>
    </location>
</feature>